<keyword evidence="1" id="KW-0472">Membrane</keyword>
<dbReference type="PANTHER" id="PTHR43031">
    <property type="entry name" value="FAD-DEPENDENT OXIDOREDUCTASE"/>
    <property type="match status" value="1"/>
</dbReference>
<dbReference type="SUPFAM" id="SSF52821">
    <property type="entry name" value="Rhodanese/Cell cycle control phosphatase"/>
    <property type="match status" value="1"/>
</dbReference>
<proteinExistence type="predicted"/>
<dbReference type="InterPro" id="IPR036873">
    <property type="entry name" value="Rhodanese-like_dom_sf"/>
</dbReference>
<protein>
    <submittedName>
        <fullName evidence="3">Rhodanese-related sulfurtransferase</fullName>
    </submittedName>
</protein>
<dbReference type="CDD" id="cd00158">
    <property type="entry name" value="RHOD"/>
    <property type="match status" value="1"/>
</dbReference>
<keyword evidence="3" id="KW-0808">Transferase</keyword>
<dbReference type="Gene3D" id="3.40.250.10">
    <property type="entry name" value="Rhodanese-like domain"/>
    <property type="match status" value="1"/>
</dbReference>
<name>A0A1H9MRZ4_9LACT</name>
<dbReference type="SMART" id="SM00450">
    <property type="entry name" value="RHOD"/>
    <property type="match status" value="1"/>
</dbReference>
<dbReference type="GO" id="GO:0016740">
    <property type="term" value="F:transferase activity"/>
    <property type="evidence" value="ECO:0007669"/>
    <property type="project" value="UniProtKB-KW"/>
</dbReference>
<dbReference type="AlphaFoldDB" id="A0A1H9MRZ4"/>
<dbReference type="PANTHER" id="PTHR43031:SF18">
    <property type="entry name" value="RHODANESE-RELATED SULFURTRANSFERASES"/>
    <property type="match status" value="1"/>
</dbReference>
<dbReference type="PROSITE" id="PS50206">
    <property type="entry name" value="RHODANESE_3"/>
    <property type="match status" value="1"/>
</dbReference>
<dbReference type="InterPro" id="IPR001763">
    <property type="entry name" value="Rhodanese-like_dom"/>
</dbReference>
<feature type="transmembrane region" description="Helical" evidence="1">
    <location>
        <begin position="6"/>
        <end position="24"/>
    </location>
</feature>
<keyword evidence="1" id="KW-1133">Transmembrane helix</keyword>
<feature type="domain" description="Rhodanese" evidence="2">
    <location>
        <begin position="40"/>
        <end position="128"/>
    </location>
</feature>
<dbReference type="Proteomes" id="UP000198556">
    <property type="component" value="Unassembled WGS sequence"/>
</dbReference>
<dbReference type="EMBL" id="FOGF01000029">
    <property type="protein sequence ID" value="SER26259.1"/>
    <property type="molecule type" value="Genomic_DNA"/>
</dbReference>
<dbReference type="Pfam" id="PF00581">
    <property type="entry name" value="Rhodanese"/>
    <property type="match status" value="1"/>
</dbReference>
<organism evidence="3 4">
    <name type="scientific">Granulicatella balaenopterae</name>
    <dbReference type="NCBI Taxonomy" id="137733"/>
    <lineage>
        <taxon>Bacteria</taxon>
        <taxon>Bacillati</taxon>
        <taxon>Bacillota</taxon>
        <taxon>Bacilli</taxon>
        <taxon>Lactobacillales</taxon>
        <taxon>Carnobacteriaceae</taxon>
        <taxon>Granulicatella</taxon>
    </lineage>
</organism>
<evidence type="ECO:0000313" key="4">
    <source>
        <dbReference type="Proteomes" id="UP000198556"/>
    </source>
</evidence>
<dbReference type="STRING" id="137733.SAMN05421767_12920"/>
<evidence type="ECO:0000313" key="3">
    <source>
        <dbReference type="EMBL" id="SER26259.1"/>
    </source>
</evidence>
<dbReference type="InterPro" id="IPR050229">
    <property type="entry name" value="GlpE_sulfurtransferase"/>
</dbReference>
<sequence>MVILYIIVGLILAYALYELVAYLITRASAKVVDSEEFGKDLRRVQLVDVREKDEFKHAHILGARNIPYSQFKIRYKELRKDTPVYLYDAGVLVSGRSARILKKAGYKDIYILKGGYANWNGKVKKTDIK</sequence>
<reference evidence="3 4" key="1">
    <citation type="submission" date="2016-10" db="EMBL/GenBank/DDBJ databases">
        <authorList>
            <person name="de Groot N.N."/>
        </authorList>
    </citation>
    <scope>NUCLEOTIDE SEQUENCE [LARGE SCALE GENOMIC DNA]</scope>
    <source>
        <strain evidence="3 4">DSM 15827</strain>
    </source>
</reference>
<dbReference type="RefSeq" id="WP_245711143.1">
    <property type="nucleotide sequence ID" value="NZ_FOGF01000029.1"/>
</dbReference>
<evidence type="ECO:0000259" key="2">
    <source>
        <dbReference type="PROSITE" id="PS50206"/>
    </source>
</evidence>
<keyword evidence="4" id="KW-1185">Reference proteome</keyword>
<evidence type="ECO:0000256" key="1">
    <source>
        <dbReference type="SAM" id="Phobius"/>
    </source>
</evidence>
<keyword evidence="1" id="KW-0812">Transmembrane</keyword>
<gene>
    <name evidence="3" type="ORF">SAMN05421767_12920</name>
</gene>
<accession>A0A1H9MRZ4</accession>